<dbReference type="HOGENOM" id="CLU_2662360_0_0_2"/>
<accession>F0TBH7</accession>
<reference evidence="2" key="1">
    <citation type="submission" date="2011-02" db="EMBL/GenBank/DDBJ databases">
        <title>Complete sequence of Methanobacterium sp. AL-21.</title>
        <authorList>
            <consortium name="US DOE Joint Genome Institute"/>
            <person name="Lucas S."/>
            <person name="Copeland A."/>
            <person name="Lapidus A."/>
            <person name="Cheng J.-F."/>
            <person name="Goodwin L."/>
            <person name="Pitluck S."/>
            <person name="Chertkov O."/>
            <person name="Detter J.C."/>
            <person name="Han C."/>
            <person name="Tapia R."/>
            <person name="Land M."/>
            <person name="Hauser L."/>
            <person name="Kyrpides N."/>
            <person name="Ivanova N."/>
            <person name="Mikhailova N."/>
            <person name="Pagani I."/>
            <person name="Cadillo-Quiroz H."/>
            <person name="Imachi H."/>
            <person name="Zinder S."/>
            <person name="Liu W."/>
            <person name="Woyke T."/>
        </authorList>
    </citation>
    <scope>NUCLEOTIDE SEQUENCE [LARGE SCALE GENOMIC DNA]</scope>
    <source>
        <strain evidence="2">AL-21</strain>
    </source>
</reference>
<dbReference type="RefSeq" id="WP_013645597.1">
    <property type="nucleotide sequence ID" value="NC_015216.1"/>
</dbReference>
<dbReference type="GeneID" id="10278488"/>
<reference evidence="1 2" key="2">
    <citation type="journal article" date="2014" name="Int. J. Syst. Evol. Microbiol.">
        <title>Methanobacterium paludis sp. nov. and a novel strain of Methanobacterium lacus isolated from northern peatlands.</title>
        <authorList>
            <person name="Cadillo-Quiroz H."/>
            <person name="Brauer S.L."/>
            <person name="Goodson N."/>
            <person name="Yavitt J.B."/>
            <person name="Zinder S.H."/>
        </authorList>
    </citation>
    <scope>NUCLEOTIDE SEQUENCE [LARGE SCALE GENOMIC DNA]</scope>
    <source>
        <strain evidence="1 2">AL-21</strain>
    </source>
</reference>
<dbReference type="Proteomes" id="UP000007490">
    <property type="component" value="Chromosome"/>
</dbReference>
<proteinExistence type="predicted"/>
<keyword evidence="2" id="KW-1185">Reference proteome</keyword>
<dbReference type="AlphaFoldDB" id="F0TBH7"/>
<gene>
    <name evidence="1" type="ordered locus">Metbo_2027</name>
</gene>
<dbReference type="EMBL" id="CP002551">
    <property type="protein sequence ID" value="ADZ10246.1"/>
    <property type="molecule type" value="Genomic_DNA"/>
</dbReference>
<evidence type="ECO:0000313" key="1">
    <source>
        <dbReference type="EMBL" id="ADZ10246.1"/>
    </source>
</evidence>
<sequence length="75" mass="8296">MVINASASNPQYAVMSFFAYPEGETKSYVGSGDMGTFSQSSQSDEFEVTASPGNYYLSVIAANLNKWHVEVFNYY</sequence>
<protein>
    <submittedName>
        <fullName evidence="1">Uncharacterized protein</fullName>
    </submittedName>
</protein>
<name>F0TBH7_METLA</name>
<evidence type="ECO:0000313" key="2">
    <source>
        <dbReference type="Proteomes" id="UP000007490"/>
    </source>
</evidence>
<dbReference type="KEGG" id="mel:Metbo_2027"/>
<organism evidence="1 2">
    <name type="scientific">Methanobacterium lacus (strain AL-21)</name>
    <dbReference type="NCBI Taxonomy" id="877455"/>
    <lineage>
        <taxon>Archaea</taxon>
        <taxon>Methanobacteriati</taxon>
        <taxon>Methanobacteriota</taxon>
        <taxon>Methanomada group</taxon>
        <taxon>Methanobacteria</taxon>
        <taxon>Methanobacteriales</taxon>
        <taxon>Methanobacteriaceae</taxon>
        <taxon>Methanobacterium</taxon>
    </lineage>
</organism>